<comment type="caution">
    <text evidence="1">The sequence shown here is derived from an EMBL/GenBank/DDBJ whole genome shotgun (WGS) entry which is preliminary data.</text>
</comment>
<dbReference type="VEuPathDB" id="ToxoDB:cyc_03087"/>
<dbReference type="Proteomes" id="UP000095192">
    <property type="component" value="Unassembled WGS sequence"/>
</dbReference>
<keyword evidence="2" id="KW-1185">Reference proteome</keyword>
<accession>A0A1D3D478</accession>
<gene>
    <name evidence="1" type="ORF">cyc_03087</name>
</gene>
<protein>
    <submittedName>
        <fullName evidence="1">Uncharacterized protein</fullName>
    </submittedName>
</protein>
<dbReference type="InParanoid" id="A0A1D3D478"/>
<name>A0A1D3D478_9EIME</name>
<dbReference type="EMBL" id="JROU02000809">
    <property type="protein sequence ID" value="OEH78234.1"/>
    <property type="molecule type" value="Genomic_DNA"/>
</dbReference>
<evidence type="ECO:0000313" key="2">
    <source>
        <dbReference type="Proteomes" id="UP000095192"/>
    </source>
</evidence>
<reference evidence="1 2" key="1">
    <citation type="journal article" date="2016" name="BMC Genomics">
        <title>Comparative genomics reveals Cyclospora cayetanensis possesses coccidia-like metabolism and invasion components but unique surface antigens.</title>
        <authorList>
            <person name="Liu S."/>
            <person name="Wang L."/>
            <person name="Zheng H."/>
            <person name="Xu Z."/>
            <person name="Roellig D.M."/>
            <person name="Li N."/>
            <person name="Frace M.A."/>
            <person name="Tang K."/>
            <person name="Arrowood M.J."/>
            <person name="Moss D.M."/>
            <person name="Zhang L."/>
            <person name="Feng Y."/>
            <person name="Xiao L."/>
        </authorList>
    </citation>
    <scope>NUCLEOTIDE SEQUENCE [LARGE SCALE GENOMIC DNA]</scope>
    <source>
        <strain evidence="1 2">CHN_HEN01</strain>
    </source>
</reference>
<evidence type="ECO:0000313" key="1">
    <source>
        <dbReference type="EMBL" id="OEH78234.1"/>
    </source>
</evidence>
<dbReference type="AlphaFoldDB" id="A0A1D3D478"/>
<sequence length="113" mass="12803">MADPVESVKLPDRSQEELSDLLTRDKVETMGELGVLAESVENDVDAMLTLDLQDRAFFTRECFTILLFWILAKGAKARVSKVWDVRDAAFKNREASQTEEVALQDLLGVVRMR</sequence>
<organism evidence="1 2">
    <name type="scientific">Cyclospora cayetanensis</name>
    <dbReference type="NCBI Taxonomy" id="88456"/>
    <lineage>
        <taxon>Eukaryota</taxon>
        <taxon>Sar</taxon>
        <taxon>Alveolata</taxon>
        <taxon>Apicomplexa</taxon>
        <taxon>Conoidasida</taxon>
        <taxon>Coccidia</taxon>
        <taxon>Eucoccidiorida</taxon>
        <taxon>Eimeriorina</taxon>
        <taxon>Eimeriidae</taxon>
        <taxon>Cyclospora</taxon>
    </lineage>
</organism>
<proteinExistence type="predicted"/>